<evidence type="ECO:0000313" key="2">
    <source>
        <dbReference type="Proteomes" id="UP000242502"/>
    </source>
</evidence>
<name>A0A1D2QMN9_9GAMM</name>
<comment type="caution">
    <text evidence="1">The sequence shown here is derived from an EMBL/GenBank/DDBJ whole genome shotgun (WGS) entry which is preliminary data.</text>
</comment>
<sequence length="109" mass="12959">MTISGHKLKLIEEKLSIPLMSCLAIMTIFNCPAISHAFRQLTDKPIINVGHVLHKIQLKLTAKWRQTWHNMLHKDVHRKENYQGWYLGIVIFRWYDREVIVRKPVLFLV</sequence>
<evidence type="ECO:0000313" key="1">
    <source>
        <dbReference type="EMBL" id="ODS22814.1"/>
    </source>
</evidence>
<proteinExistence type="predicted"/>
<protein>
    <submittedName>
        <fullName evidence="1">Uncharacterized protein</fullName>
    </submittedName>
</protein>
<dbReference type="AlphaFoldDB" id="A0A1D2QMN9"/>
<reference evidence="1 2" key="1">
    <citation type="journal article" date="2016" name="Appl. Environ. Microbiol.">
        <title>Lack of Overt Genome Reduction in the Bryostatin-Producing Bryozoan Symbiont "Candidatus Endobugula sertula".</title>
        <authorList>
            <person name="Miller I.J."/>
            <person name="Vanee N."/>
            <person name="Fong S.S."/>
            <person name="Lim-Fong G.E."/>
            <person name="Kwan J.C."/>
        </authorList>
    </citation>
    <scope>NUCLEOTIDE SEQUENCE [LARGE SCALE GENOMIC DNA]</scope>
    <source>
        <strain evidence="1">AB1-4</strain>
    </source>
</reference>
<dbReference type="Proteomes" id="UP000242502">
    <property type="component" value="Unassembled WGS sequence"/>
</dbReference>
<dbReference type="STRING" id="62101.AB835_12120"/>
<organism evidence="1 2">
    <name type="scientific">Candidatus Endobugula sertula</name>
    <name type="common">Bugula neritina bacterial symbiont</name>
    <dbReference type="NCBI Taxonomy" id="62101"/>
    <lineage>
        <taxon>Bacteria</taxon>
        <taxon>Pseudomonadati</taxon>
        <taxon>Pseudomonadota</taxon>
        <taxon>Gammaproteobacteria</taxon>
        <taxon>Cellvibrionales</taxon>
        <taxon>Cellvibrionaceae</taxon>
        <taxon>Candidatus Endobugula</taxon>
    </lineage>
</organism>
<accession>A0A1D2QMN9</accession>
<dbReference type="EMBL" id="MDLC01000051">
    <property type="protein sequence ID" value="ODS22814.1"/>
    <property type="molecule type" value="Genomic_DNA"/>
</dbReference>
<gene>
    <name evidence="1" type="ORF">AB835_12120</name>
</gene>